<accession>A0A931CK47</accession>
<proteinExistence type="predicted"/>
<comment type="caution">
    <text evidence="1">The sequence shown here is derived from an EMBL/GenBank/DDBJ whole genome shotgun (WGS) entry which is preliminary data.</text>
</comment>
<gene>
    <name evidence="1" type="ORF">IV500_10365</name>
</gene>
<protein>
    <submittedName>
        <fullName evidence="1">Uncharacterized protein</fullName>
    </submittedName>
</protein>
<dbReference type="Proteomes" id="UP000655366">
    <property type="component" value="Unassembled WGS sequence"/>
</dbReference>
<dbReference type="EMBL" id="JADNYM010000011">
    <property type="protein sequence ID" value="MBG0739788.1"/>
    <property type="molecule type" value="Genomic_DNA"/>
</dbReference>
<evidence type="ECO:0000313" key="2">
    <source>
        <dbReference type="Proteomes" id="UP000655366"/>
    </source>
</evidence>
<dbReference type="AlphaFoldDB" id="A0A931CK47"/>
<evidence type="ECO:0000313" key="1">
    <source>
        <dbReference type="EMBL" id="MBG0739788.1"/>
    </source>
</evidence>
<dbReference type="RefSeq" id="WP_196396719.1">
    <property type="nucleotide sequence ID" value="NZ_JADNYM010000011.1"/>
</dbReference>
<reference evidence="1 2" key="1">
    <citation type="submission" date="2020-11" db="EMBL/GenBank/DDBJ databases">
        <title>Arthrobacter antarcticus sp. nov., isolated from Antarctic Soil.</title>
        <authorList>
            <person name="Li J."/>
        </authorList>
    </citation>
    <scope>NUCLEOTIDE SEQUENCE [LARGE SCALE GENOMIC DNA]</scope>
    <source>
        <strain evidence="1 2">Z1-20</strain>
    </source>
</reference>
<sequence length="72" mass="8359">MRICRGLLRRLLRIHGRLLRWLLTGPRLTRTAGLLLARLLLLARPVLSWLFRRVAWTALPVTPISAFRLHAV</sequence>
<organism evidence="1 2">
    <name type="scientific">Arthrobacter terrae</name>
    <dbReference type="NCBI Taxonomy" id="2935737"/>
    <lineage>
        <taxon>Bacteria</taxon>
        <taxon>Bacillati</taxon>
        <taxon>Actinomycetota</taxon>
        <taxon>Actinomycetes</taxon>
        <taxon>Micrococcales</taxon>
        <taxon>Micrococcaceae</taxon>
        <taxon>Arthrobacter</taxon>
    </lineage>
</organism>
<name>A0A931CK47_9MICC</name>
<keyword evidence="2" id="KW-1185">Reference proteome</keyword>